<evidence type="ECO:0000256" key="1">
    <source>
        <dbReference type="ARBA" id="ARBA00004141"/>
    </source>
</evidence>
<feature type="transmembrane region" description="Helical" evidence="6">
    <location>
        <begin position="123"/>
        <end position="143"/>
    </location>
</feature>
<evidence type="ECO:0000313" key="7">
    <source>
        <dbReference type="EMBL" id="AUH63279.1"/>
    </source>
</evidence>
<proteinExistence type="inferred from homology"/>
<dbReference type="PANTHER" id="PTHR31885">
    <property type="entry name" value="GH04784P"/>
    <property type="match status" value="1"/>
</dbReference>
<dbReference type="EMBL" id="CP025430">
    <property type="protein sequence ID" value="AUH63279.1"/>
    <property type="molecule type" value="Genomic_DNA"/>
</dbReference>
<evidence type="ECO:0000313" key="8">
    <source>
        <dbReference type="Proteomes" id="UP000234530"/>
    </source>
</evidence>
<keyword evidence="8" id="KW-1185">Reference proteome</keyword>
<evidence type="ECO:0000256" key="2">
    <source>
        <dbReference type="ARBA" id="ARBA00007375"/>
    </source>
</evidence>
<feature type="transmembrane region" description="Helical" evidence="6">
    <location>
        <begin position="178"/>
        <end position="197"/>
    </location>
</feature>
<dbReference type="Proteomes" id="UP000234530">
    <property type="component" value="Chromosome"/>
</dbReference>
<sequence length="223" mass="23377">MGPHPGGGLEVRHLPRPDLHGQGPRRMIWLAAGFAAIYGLRHAGAAPSWAGSIAKTAATALLALTALMADAPPLLIAGLALGAAGDFALSRPGQAAFLAGMGAFAAGHLAYVALMWTPEGVGQIWPLGLAMLALAISTEFWLIPRAGELRWPVRVYVLIISLMALAALSLPPDQTLTRIGAGLFVLSDLLLAIHLFVAPRRLLALTLWPAYWGGQALILMGHL</sequence>
<organism evidence="7 8">
    <name type="scientific">Paracoccus zhejiangensis</name>
    <dbReference type="NCBI Taxonomy" id="1077935"/>
    <lineage>
        <taxon>Bacteria</taxon>
        <taxon>Pseudomonadati</taxon>
        <taxon>Pseudomonadota</taxon>
        <taxon>Alphaproteobacteria</taxon>
        <taxon>Rhodobacterales</taxon>
        <taxon>Paracoccaceae</taxon>
        <taxon>Paracoccus</taxon>
    </lineage>
</organism>
<dbReference type="PANTHER" id="PTHR31885:SF6">
    <property type="entry name" value="GH04784P"/>
    <property type="match status" value="1"/>
</dbReference>
<dbReference type="GO" id="GO:0016787">
    <property type="term" value="F:hydrolase activity"/>
    <property type="evidence" value="ECO:0007669"/>
    <property type="project" value="TreeGrafter"/>
</dbReference>
<feature type="transmembrane region" description="Helical" evidence="6">
    <location>
        <begin position="95"/>
        <end position="117"/>
    </location>
</feature>
<feature type="transmembrane region" description="Helical" evidence="6">
    <location>
        <begin position="155"/>
        <end position="172"/>
    </location>
</feature>
<dbReference type="Pfam" id="PF07947">
    <property type="entry name" value="YhhN"/>
    <property type="match status" value="1"/>
</dbReference>
<keyword evidence="4 6" id="KW-1133">Transmembrane helix</keyword>
<keyword evidence="5 6" id="KW-0472">Membrane</keyword>
<comment type="similarity">
    <text evidence="2">Belongs to the TMEM86 family.</text>
</comment>
<gene>
    <name evidence="7" type="ORF">CX676_03170</name>
</gene>
<evidence type="ECO:0000256" key="3">
    <source>
        <dbReference type="ARBA" id="ARBA00022692"/>
    </source>
</evidence>
<dbReference type="AlphaFoldDB" id="A0A2H5EVF4"/>
<feature type="transmembrane region" description="Helical" evidence="6">
    <location>
        <begin position="57"/>
        <end position="83"/>
    </location>
</feature>
<reference evidence="7 8" key="1">
    <citation type="journal article" date="2013" name="Antonie Van Leeuwenhoek">
        <title>Paracoccus zhejiangensis sp. nov., isolated from activated sludge in wastewater-treatment system.</title>
        <authorList>
            <person name="Wu Z.G."/>
            <person name="Zhang D.F."/>
            <person name="Liu Y.L."/>
            <person name="Wang F."/>
            <person name="Jiang X."/>
            <person name="Li C."/>
            <person name="Li S.P."/>
            <person name="Hong Q."/>
            <person name="Li W.J."/>
        </authorList>
    </citation>
    <scope>NUCLEOTIDE SEQUENCE [LARGE SCALE GENOMIC DNA]</scope>
    <source>
        <strain evidence="7 8">J6</strain>
    </source>
</reference>
<dbReference type="GO" id="GO:0016020">
    <property type="term" value="C:membrane"/>
    <property type="evidence" value="ECO:0007669"/>
    <property type="project" value="UniProtKB-SubCell"/>
</dbReference>
<dbReference type="KEGG" id="pzh:CX676_03170"/>
<dbReference type="InterPro" id="IPR012506">
    <property type="entry name" value="TMEM86B-like"/>
</dbReference>
<name>A0A2H5EVF4_9RHOB</name>
<keyword evidence="3 6" id="KW-0812">Transmembrane</keyword>
<evidence type="ECO:0000256" key="5">
    <source>
        <dbReference type="ARBA" id="ARBA00023136"/>
    </source>
</evidence>
<comment type="subcellular location">
    <subcellularLocation>
        <location evidence="1">Membrane</location>
        <topology evidence="1">Multi-pass membrane protein</topology>
    </subcellularLocation>
</comment>
<evidence type="ECO:0000256" key="6">
    <source>
        <dbReference type="SAM" id="Phobius"/>
    </source>
</evidence>
<evidence type="ECO:0000256" key="4">
    <source>
        <dbReference type="ARBA" id="ARBA00022989"/>
    </source>
</evidence>
<accession>A0A2H5EVF4</accession>
<protein>
    <submittedName>
        <fullName evidence="7">Lysoplasmalogenase</fullName>
    </submittedName>
</protein>